<dbReference type="InterPro" id="IPR050248">
    <property type="entry name" value="Polysacc_deacetylase_ArnD"/>
</dbReference>
<dbReference type="EMBL" id="SPSB01000004">
    <property type="protein sequence ID" value="TFV93189.1"/>
    <property type="molecule type" value="Genomic_DNA"/>
</dbReference>
<dbReference type="GO" id="GO:0016020">
    <property type="term" value="C:membrane"/>
    <property type="evidence" value="ECO:0007669"/>
    <property type="project" value="TreeGrafter"/>
</dbReference>
<evidence type="ECO:0000313" key="5">
    <source>
        <dbReference type="Proteomes" id="UP000297647"/>
    </source>
</evidence>
<keyword evidence="5" id="KW-1185">Reference proteome</keyword>
<sequence length="209" mass="24005">MVPAHKTPSWVQRIFPYRIWQKKTDDQSIYLTFDDGPVPGVTDYVLDQLEKRGQKATFFMVGDNVRKHSNLAREVLKAGHSIGNHTFHHLHGLRYSKETYLEDVQKCDQIFQEVLGFETSLFRPPYGWMKPSQAKALAQEKQIVMWDILTGDYDPKLSPDKILQASLKKLEPGSIVVFHDQEKTGEVLPKVLPDFLDQLIERGLQTGVL</sequence>
<proteinExistence type="predicted"/>
<dbReference type="PROSITE" id="PS51677">
    <property type="entry name" value="NODB"/>
    <property type="match status" value="1"/>
</dbReference>
<reference evidence="4 5" key="1">
    <citation type="submission" date="2019-03" db="EMBL/GenBank/DDBJ databases">
        <title>Algoriphagus sp. nov, a new strain isolated from root system soil of mangrove plant Kandelia.</title>
        <authorList>
            <person name="Yin Q."/>
            <person name="Wang K."/>
            <person name="Song Z."/>
        </authorList>
    </citation>
    <scope>NUCLEOTIDE SEQUENCE [LARGE SCALE GENOMIC DNA]</scope>
    <source>
        <strain evidence="4 5">XY-J91</strain>
    </source>
</reference>
<dbReference type="GO" id="GO:0005975">
    <property type="term" value="P:carbohydrate metabolic process"/>
    <property type="evidence" value="ECO:0007669"/>
    <property type="project" value="InterPro"/>
</dbReference>
<dbReference type="InterPro" id="IPR002509">
    <property type="entry name" value="NODB_dom"/>
</dbReference>
<dbReference type="Pfam" id="PF01522">
    <property type="entry name" value="Polysacc_deac_1"/>
    <property type="match status" value="1"/>
</dbReference>
<dbReference type="GO" id="GO:0046872">
    <property type="term" value="F:metal ion binding"/>
    <property type="evidence" value="ECO:0007669"/>
    <property type="project" value="UniProtKB-KW"/>
</dbReference>
<evidence type="ECO:0000256" key="1">
    <source>
        <dbReference type="ARBA" id="ARBA00022723"/>
    </source>
</evidence>
<organism evidence="4 5">
    <name type="scientific">Algoriphagus kandeliae</name>
    <dbReference type="NCBI Taxonomy" id="2562278"/>
    <lineage>
        <taxon>Bacteria</taxon>
        <taxon>Pseudomonadati</taxon>
        <taxon>Bacteroidota</taxon>
        <taxon>Cytophagia</taxon>
        <taxon>Cytophagales</taxon>
        <taxon>Cyclobacteriaceae</taxon>
        <taxon>Algoriphagus</taxon>
    </lineage>
</organism>
<dbReference type="AlphaFoldDB" id="A0A4Y9QKH3"/>
<comment type="caution">
    <text evidence="4">The sequence shown here is derived from an EMBL/GenBank/DDBJ whole genome shotgun (WGS) entry which is preliminary data.</text>
</comment>
<dbReference type="SUPFAM" id="SSF88713">
    <property type="entry name" value="Glycoside hydrolase/deacetylase"/>
    <property type="match status" value="1"/>
</dbReference>
<dbReference type="CDD" id="cd10917">
    <property type="entry name" value="CE4_NodB_like_6s_7s"/>
    <property type="match status" value="1"/>
</dbReference>
<gene>
    <name evidence="4" type="ORF">E4S40_13070</name>
</gene>
<dbReference type="PANTHER" id="PTHR10587">
    <property type="entry name" value="GLYCOSYL TRANSFERASE-RELATED"/>
    <property type="match status" value="1"/>
</dbReference>
<dbReference type="PANTHER" id="PTHR10587:SF133">
    <property type="entry name" value="CHITIN DEACETYLASE 1-RELATED"/>
    <property type="match status" value="1"/>
</dbReference>
<protein>
    <submittedName>
        <fullName evidence="4">Polysaccharide deacetylase family protein</fullName>
    </submittedName>
</protein>
<dbReference type="Gene3D" id="3.20.20.370">
    <property type="entry name" value="Glycoside hydrolase/deacetylase"/>
    <property type="match status" value="1"/>
</dbReference>
<accession>A0A4Y9QKH3</accession>
<dbReference type="Proteomes" id="UP000297647">
    <property type="component" value="Unassembled WGS sequence"/>
</dbReference>
<evidence type="ECO:0000259" key="3">
    <source>
        <dbReference type="PROSITE" id="PS51677"/>
    </source>
</evidence>
<feature type="domain" description="NodB homology" evidence="3">
    <location>
        <begin position="27"/>
        <end position="207"/>
    </location>
</feature>
<evidence type="ECO:0000313" key="4">
    <source>
        <dbReference type="EMBL" id="TFV93189.1"/>
    </source>
</evidence>
<dbReference type="GO" id="GO:0016810">
    <property type="term" value="F:hydrolase activity, acting on carbon-nitrogen (but not peptide) bonds"/>
    <property type="evidence" value="ECO:0007669"/>
    <property type="project" value="InterPro"/>
</dbReference>
<dbReference type="RefSeq" id="WP_135074877.1">
    <property type="nucleotide sequence ID" value="NZ_SPSB01000004.1"/>
</dbReference>
<keyword evidence="2" id="KW-0378">Hydrolase</keyword>
<dbReference type="InterPro" id="IPR011330">
    <property type="entry name" value="Glyco_hydro/deAcase_b/a-brl"/>
</dbReference>
<name>A0A4Y9QKH3_9BACT</name>
<dbReference type="OrthoDB" id="9812065at2"/>
<evidence type="ECO:0000256" key="2">
    <source>
        <dbReference type="ARBA" id="ARBA00022801"/>
    </source>
</evidence>
<keyword evidence="1" id="KW-0479">Metal-binding</keyword>